<dbReference type="PANTHER" id="PTHR24074">
    <property type="entry name" value="CO-CHAPERONE PROTEIN DJLA"/>
    <property type="match status" value="1"/>
</dbReference>
<proteinExistence type="predicted"/>
<feature type="domain" description="J" evidence="2">
    <location>
        <begin position="9"/>
        <end position="70"/>
    </location>
</feature>
<dbReference type="InterPro" id="IPR011528">
    <property type="entry name" value="NERD"/>
</dbReference>
<dbReference type="SUPFAM" id="SSF46565">
    <property type="entry name" value="Chaperone J-domain"/>
    <property type="match status" value="1"/>
</dbReference>
<feature type="compositionally biased region" description="Basic and acidic residues" evidence="1">
    <location>
        <begin position="59"/>
        <end position="73"/>
    </location>
</feature>
<evidence type="ECO:0000256" key="1">
    <source>
        <dbReference type="SAM" id="MobiDB-lite"/>
    </source>
</evidence>
<dbReference type="InterPro" id="IPR001623">
    <property type="entry name" value="DnaJ_domain"/>
</dbReference>
<evidence type="ECO:0000313" key="4">
    <source>
        <dbReference type="Proteomes" id="UP001321506"/>
    </source>
</evidence>
<organism evidence="3 4">
    <name type="scientific">Ruicaihuangia caeni</name>
    <dbReference type="NCBI Taxonomy" id="3042517"/>
    <lineage>
        <taxon>Bacteria</taxon>
        <taxon>Bacillati</taxon>
        <taxon>Actinomycetota</taxon>
        <taxon>Actinomycetes</taxon>
        <taxon>Micrococcales</taxon>
        <taxon>Microbacteriaceae</taxon>
        <taxon>Ruicaihuangia</taxon>
    </lineage>
</organism>
<keyword evidence="4" id="KW-1185">Reference proteome</keyword>
<dbReference type="CDD" id="cd06257">
    <property type="entry name" value="DnaJ"/>
    <property type="match status" value="1"/>
</dbReference>
<evidence type="ECO:0000313" key="3">
    <source>
        <dbReference type="EMBL" id="MDI2097542.1"/>
    </source>
</evidence>
<dbReference type="Gene3D" id="1.10.287.110">
    <property type="entry name" value="DnaJ domain"/>
    <property type="match status" value="1"/>
</dbReference>
<dbReference type="InterPro" id="IPR036869">
    <property type="entry name" value="J_dom_sf"/>
</dbReference>
<feature type="region of interest" description="Disordered" evidence="1">
    <location>
        <begin position="1"/>
        <end position="22"/>
    </location>
</feature>
<dbReference type="EMBL" id="JASATX010000001">
    <property type="protein sequence ID" value="MDI2097542.1"/>
    <property type="molecule type" value="Genomic_DNA"/>
</dbReference>
<comment type="caution">
    <text evidence="3">The sequence shown here is derived from an EMBL/GenBank/DDBJ whole genome shotgun (WGS) entry which is preliminary data.</text>
</comment>
<protein>
    <submittedName>
        <fullName evidence="3">DnaJ domain-containing protein</fullName>
    </submittedName>
</protein>
<dbReference type="PROSITE" id="PS50076">
    <property type="entry name" value="DNAJ_2"/>
    <property type="match status" value="1"/>
</dbReference>
<name>A0AAW6T7D2_9MICO</name>
<gene>
    <name evidence="3" type="ORF">QF206_00985</name>
</gene>
<dbReference type="Proteomes" id="UP001321506">
    <property type="component" value="Unassembled WGS sequence"/>
</dbReference>
<dbReference type="Pfam" id="PF00226">
    <property type="entry name" value="DnaJ"/>
    <property type="match status" value="1"/>
</dbReference>
<accession>A0AAW6T7D2</accession>
<dbReference type="AlphaFoldDB" id="A0AAW6T7D2"/>
<feature type="region of interest" description="Disordered" evidence="1">
    <location>
        <begin position="56"/>
        <end position="101"/>
    </location>
</feature>
<dbReference type="PRINTS" id="PR00625">
    <property type="entry name" value="JDOMAIN"/>
</dbReference>
<dbReference type="InterPro" id="IPR050817">
    <property type="entry name" value="DjlA_DnaK_co-chaperone"/>
</dbReference>
<evidence type="ECO:0000259" key="2">
    <source>
        <dbReference type="PROSITE" id="PS50076"/>
    </source>
</evidence>
<dbReference type="Pfam" id="PF08378">
    <property type="entry name" value="NERD"/>
    <property type="match status" value="1"/>
</dbReference>
<dbReference type="RefSeq" id="WP_281487332.1">
    <property type="nucleotide sequence ID" value="NZ_CP159582.1"/>
</dbReference>
<dbReference type="SMART" id="SM00271">
    <property type="entry name" value="DnaJ"/>
    <property type="match status" value="1"/>
</dbReference>
<sequence>MPDSPLASSPYEVLGVPPTASQEELRKAYRRMLRATHPDMGGNPVRFHAVQRAWQRVGTPEDRAAWDAGRGRGAEPGSPVSYAPQPPPKRQDSRPSARIYGHPGGWHRERFLTLMREWVGRGAPAPDLFDPALVQSAPREVRHELAAAIAEEQTARTLASLGIGFTVWHDVDTSAGKLDHIVLGPSGLYAMLSEDWGSTVRLKRGELIGEGIGAGERPVQTLARRAKAVQKVSRARFTSLLIVVPDDASPQSLEVIGPVKGALAAVVQQSRLADVMRHGLPGAQRIGGTESFEVRTRLQASVELL</sequence>
<reference evidence="3 4" key="1">
    <citation type="submission" date="2023-04" db="EMBL/GenBank/DDBJ databases">
        <title>Klugiella caeni sp. nov. isolated from the sludge of biochemical tank.</title>
        <authorList>
            <person name="Geng K."/>
        </authorList>
    </citation>
    <scope>NUCLEOTIDE SEQUENCE [LARGE SCALE GENOMIC DNA]</scope>
    <source>
        <strain evidence="3 4">YN-L-19</strain>
    </source>
</reference>